<reference evidence="12 14" key="2">
    <citation type="submission" date="2019-07" db="EMBL/GenBank/DDBJ databases">
        <title>Whole genome shotgun sequence of Acetobacter cibinongensis NBRC 16605.</title>
        <authorList>
            <person name="Hosoyama A."/>
            <person name="Uohara A."/>
            <person name="Ohji S."/>
            <person name="Ichikawa N."/>
        </authorList>
    </citation>
    <scope>NUCLEOTIDE SEQUENCE [LARGE SCALE GENOMIC DNA]</scope>
    <source>
        <strain evidence="12 14">NBRC 16605</strain>
    </source>
</reference>
<dbReference type="SUPFAM" id="SSF52540">
    <property type="entry name" value="P-loop containing nucleoside triphosphate hydrolases"/>
    <property type="match status" value="1"/>
</dbReference>
<dbReference type="Gene3D" id="3.40.50.300">
    <property type="entry name" value="P-loop containing nucleotide triphosphate hydrolases"/>
    <property type="match status" value="1"/>
</dbReference>
<evidence type="ECO:0000256" key="5">
    <source>
        <dbReference type="ARBA" id="ARBA00022705"/>
    </source>
</evidence>
<accession>A0A0D6N5B5</accession>
<feature type="domain" description="RecF/RecN/SMC N-terminal" evidence="10">
    <location>
        <begin position="4"/>
        <end position="352"/>
    </location>
</feature>
<dbReference type="InterPro" id="IPR042174">
    <property type="entry name" value="RecF_2"/>
</dbReference>
<reference evidence="11 13" key="1">
    <citation type="submission" date="2012-11" db="EMBL/GenBank/DDBJ databases">
        <title>Whole genome sequence of Acetobacter cibinongensis 4H-1.</title>
        <authorList>
            <person name="Azuma Y."/>
            <person name="Higashiura N."/>
            <person name="Hirakawa H."/>
            <person name="Matsushita K."/>
        </authorList>
    </citation>
    <scope>NUCLEOTIDE SEQUENCE [LARGE SCALE GENOMIC DNA]</scope>
    <source>
        <strain evidence="11 13">4H-1</strain>
    </source>
</reference>
<dbReference type="GO" id="GO:0009432">
    <property type="term" value="P:SOS response"/>
    <property type="evidence" value="ECO:0007669"/>
    <property type="project" value="UniProtKB-UniRule"/>
</dbReference>
<evidence type="ECO:0000256" key="7">
    <source>
        <dbReference type="ARBA" id="ARBA00022840"/>
    </source>
</evidence>
<evidence type="ECO:0000256" key="2">
    <source>
        <dbReference type="ARBA" id="ARBA00008016"/>
    </source>
</evidence>
<name>A0A0D6N5B5_9PROT</name>
<evidence type="ECO:0000256" key="9">
    <source>
        <dbReference type="HAMAP-Rule" id="MF_00365"/>
    </source>
</evidence>
<dbReference type="Pfam" id="PF02463">
    <property type="entry name" value="SMC_N"/>
    <property type="match status" value="1"/>
</dbReference>
<comment type="function">
    <text evidence="9">The RecF protein is involved in DNA metabolism; it is required for DNA replication and normal SOS inducibility. RecF binds preferentially to single-stranded, linear DNA. It also seems to bind ATP.</text>
</comment>
<evidence type="ECO:0000313" key="11">
    <source>
        <dbReference type="EMBL" id="GAN61164.1"/>
    </source>
</evidence>
<dbReference type="GO" id="GO:0000731">
    <property type="term" value="P:DNA synthesis involved in DNA repair"/>
    <property type="evidence" value="ECO:0007669"/>
    <property type="project" value="TreeGrafter"/>
</dbReference>
<evidence type="ECO:0000256" key="6">
    <source>
        <dbReference type="ARBA" id="ARBA00022741"/>
    </source>
</evidence>
<evidence type="ECO:0000313" key="12">
    <source>
        <dbReference type="EMBL" id="GEL57942.1"/>
    </source>
</evidence>
<dbReference type="PROSITE" id="PS00617">
    <property type="entry name" value="RECF_1"/>
    <property type="match status" value="1"/>
</dbReference>
<dbReference type="Proteomes" id="UP000032671">
    <property type="component" value="Unassembled WGS sequence"/>
</dbReference>
<dbReference type="GO" id="GO:0006260">
    <property type="term" value="P:DNA replication"/>
    <property type="evidence" value="ECO:0007669"/>
    <property type="project" value="UniProtKB-UniRule"/>
</dbReference>
<dbReference type="GO" id="GO:0005524">
    <property type="term" value="F:ATP binding"/>
    <property type="evidence" value="ECO:0007669"/>
    <property type="project" value="UniProtKB-UniRule"/>
</dbReference>
<evidence type="ECO:0000256" key="8">
    <source>
        <dbReference type="ARBA" id="ARBA00023125"/>
    </source>
</evidence>
<comment type="caution">
    <text evidence="11">The sequence shown here is derived from an EMBL/GenBank/DDBJ whole genome shotgun (WGS) entry which is preliminary data.</text>
</comment>
<dbReference type="GO" id="GO:0005737">
    <property type="term" value="C:cytoplasm"/>
    <property type="evidence" value="ECO:0007669"/>
    <property type="project" value="UniProtKB-SubCell"/>
</dbReference>
<dbReference type="EMBL" id="BAMV01000018">
    <property type="protein sequence ID" value="GAN61164.1"/>
    <property type="molecule type" value="Genomic_DNA"/>
</dbReference>
<organism evidence="11 13">
    <name type="scientific">Acetobacter cibinongensis</name>
    <dbReference type="NCBI Taxonomy" id="146475"/>
    <lineage>
        <taxon>Bacteria</taxon>
        <taxon>Pseudomonadati</taxon>
        <taxon>Pseudomonadota</taxon>
        <taxon>Alphaproteobacteria</taxon>
        <taxon>Acetobacterales</taxon>
        <taxon>Acetobacteraceae</taxon>
        <taxon>Acetobacter</taxon>
    </lineage>
</organism>
<gene>
    <name evidence="9 12" type="primary">recF</name>
    <name evidence="11" type="ORF">Abci_018_034</name>
    <name evidence="12" type="ORF">ACI01nite_05440</name>
</gene>
<dbReference type="PANTHER" id="PTHR32182:SF0">
    <property type="entry name" value="DNA REPLICATION AND REPAIR PROTEIN RECF"/>
    <property type="match status" value="1"/>
</dbReference>
<keyword evidence="9" id="KW-0227">DNA damage</keyword>
<keyword evidence="9" id="KW-0234">DNA repair</keyword>
<comment type="subcellular location">
    <subcellularLocation>
        <location evidence="1 9">Cytoplasm</location>
    </subcellularLocation>
</comment>
<comment type="similarity">
    <text evidence="2 9">Belongs to the RecF family.</text>
</comment>
<dbReference type="EMBL" id="BJVU01000001">
    <property type="protein sequence ID" value="GEL57942.1"/>
    <property type="molecule type" value="Genomic_DNA"/>
</dbReference>
<dbReference type="Proteomes" id="UP000321891">
    <property type="component" value="Unassembled WGS sequence"/>
</dbReference>
<dbReference type="InterPro" id="IPR018078">
    <property type="entry name" value="DNA-binding_RecF_CS"/>
</dbReference>
<sequence>MPRLKKLTLTNFRNYPRLVWEPETSLVVLTGENGSGKTNLLEALSLLTAGRGLRRAPIAQLGYNQSVEWGISARFHLDNEYVDLATGIVPGGEAARRVHLLNGRTLPKKESLEDTLAAVWLTPQMDRLFSDNASGRRRFLDRLVMAISPNHARELTAYDRAMAQRNRLLQTRFTENSWLGGLEASMARHAVAIAAARQDLVQHLCLSAGEATSGFPATRGELDCVVGDKIAHNAALVVEDWLRERLHANRQEDRERGRATLGTHRADFTLSDFATGLPASTASTGQQKTMLIGIILAHADLVTEYRGAPPILLFDEPLVHLDHAKRAALLARLKTFQTTAILTGTDSGLFEDLHGAAQFSTLRNGQFLSA</sequence>
<protein>
    <recommendedName>
        <fullName evidence="3 9">DNA replication and repair protein RecF</fullName>
    </recommendedName>
</protein>
<evidence type="ECO:0000256" key="3">
    <source>
        <dbReference type="ARBA" id="ARBA00020170"/>
    </source>
</evidence>
<dbReference type="GO" id="GO:0003697">
    <property type="term" value="F:single-stranded DNA binding"/>
    <property type="evidence" value="ECO:0007669"/>
    <property type="project" value="UniProtKB-UniRule"/>
</dbReference>
<keyword evidence="14" id="KW-1185">Reference proteome</keyword>
<evidence type="ECO:0000256" key="4">
    <source>
        <dbReference type="ARBA" id="ARBA00022490"/>
    </source>
</evidence>
<feature type="binding site" evidence="9">
    <location>
        <begin position="31"/>
        <end position="38"/>
    </location>
    <ligand>
        <name>ATP</name>
        <dbReference type="ChEBI" id="CHEBI:30616"/>
    </ligand>
</feature>
<dbReference type="NCBIfam" id="TIGR00611">
    <property type="entry name" value="recf"/>
    <property type="match status" value="1"/>
</dbReference>
<evidence type="ECO:0000256" key="1">
    <source>
        <dbReference type="ARBA" id="ARBA00004496"/>
    </source>
</evidence>
<dbReference type="STRING" id="1231339.Abci_018_034"/>
<evidence type="ECO:0000313" key="14">
    <source>
        <dbReference type="Proteomes" id="UP000321891"/>
    </source>
</evidence>
<dbReference type="HAMAP" id="MF_00365">
    <property type="entry name" value="RecF"/>
    <property type="match status" value="1"/>
</dbReference>
<keyword evidence="5 9" id="KW-0235">DNA replication</keyword>
<dbReference type="Gene3D" id="1.20.1050.90">
    <property type="entry name" value="RecF/RecN/SMC, N-terminal domain"/>
    <property type="match status" value="1"/>
</dbReference>
<accession>A0A6N3SLL1</accession>
<dbReference type="GO" id="GO:0006302">
    <property type="term" value="P:double-strand break repair"/>
    <property type="evidence" value="ECO:0007669"/>
    <property type="project" value="TreeGrafter"/>
</dbReference>
<keyword evidence="9" id="KW-0742">SOS response</keyword>
<dbReference type="InterPro" id="IPR027417">
    <property type="entry name" value="P-loop_NTPase"/>
</dbReference>
<dbReference type="PANTHER" id="PTHR32182">
    <property type="entry name" value="DNA REPLICATION AND REPAIR PROTEIN RECF"/>
    <property type="match status" value="1"/>
</dbReference>
<evidence type="ECO:0000313" key="13">
    <source>
        <dbReference type="Proteomes" id="UP000032671"/>
    </source>
</evidence>
<proteinExistence type="inferred from homology"/>
<keyword evidence="6 9" id="KW-0547">Nucleotide-binding</keyword>
<dbReference type="InterPro" id="IPR003395">
    <property type="entry name" value="RecF/RecN/SMC_N"/>
</dbReference>
<evidence type="ECO:0000259" key="10">
    <source>
        <dbReference type="Pfam" id="PF02463"/>
    </source>
</evidence>
<keyword evidence="4 9" id="KW-0963">Cytoplasm</keyword>
<dbReference type="InterPro" id="IPR001238">
    <property type="entry name" value="DNA-binding_RecF"/>
</dbReference>
<keyword evidence="7 9" id="KW-0067">ATP-binding</keyword>
<keyword evidence="8 9" id="KW-0238">DNA-binding</keyword>
<dbReference type="RefSeq" id="WP_048839223.1">
    <property type="nucleotide sequence ID" value="NZ_BAMV01000018.1"/>
</dbReference>
<dbReference type="AlphaFoldDB" id="A0A0D6N5B5"/>